<evidence type="ECO:0000313" key="8">
    <source>
        <dbReference type="EMBL" id="MCW6038694.1"/>
    </source>
</evidence>
<sequence>MDAIEVTGLRYYGYVGFLPEEQVLGQWFEVNLTLWLDLSTVGQNDQLDDTLNYAEVVEKVQHLMETSKFKTLERLNTVIIETLLQFERVEKVRSRLIKLSPPIPGFPGHVMIDMTRER</sequence>
<evidence type="ECO:0000259" key="7">
    <source>
        <dbReference type="SMART" id="SM00905"/>
    </source>
</evidence>
<evidence type="ECO:0000256" key="1">
    <source>
        <dbReference type="ARBA" id="ARBA00001353"/>
    </source>
</evidence>
<comment type="function">
    <text evidence="6">Catalyzes the conversion of 7,8-dihydroneopterin to 6-hydroxymethyl-7,8-dihydropterin.</text>
</comment>
<dbReference type="RefSeq" id="WP_265266617.1">
    <property type="nucleotide sequence ID" value="NZ_JAIHOM010000162.1"/>
</dbReference>
<dbReference type="SUPFAM" id="SSF55620">
    <property type="entry name" value="Tetrahydrobiopterin biosynthesis enzymes-like"/>
    <property type="match status" value="1"/>
</dbReference>
<evidence type="ECO:0000256" key="5">
    <source>
        <dbReference type="ARBA" id="ARBA00023239"/>
    </source>
</evidence>
<dbReference type="SMART" id="SM00905">
    <property type="entry name" value="FolB"/>
    <property type="match status" value="1"/>
</dbReference>
<dbReference type="NCBIfam" id="TIGR00526">
    <property type="entry name" value="folB_dom"/>
    <property type="match status" value="1"/>
</dbReference>
<comment type="pathway">
    <text evidence="2 6">Cofactor biosynthesis; tetrahydrofolate biosynthesis; 2-amino-4-hydroxy-6-hydroxymethyl-7,8-dihydropteridine diphosphate from 7,8-dihydroneopterin triphosphate: step 3/4.</text>
</comment>
<proteinExistence type="inferred from homology"/>
<dbReference type="InterPro" id="IPR043133">
    <property type="entry name" value="GTP-CH-I_C/QueF"/>
</dbReference>
<dbReference type="GO" id="GO:0004150">
    <property type="term" value="F:dihydroneopterin aldolase activity"/>
    <property type="evidence" value="ECO:0007669"/>
    <property type="project" value="UniProtKB-EC"/>
</dbReference>
<organism evidence="8 9">
    <name type="scientific">Spirulina subsalsa FACHB-351</name>
    <dbReference type="NCBI Taxonomy" id="234711"/>
    <lineage>
        <taxon>Bacteria</taxon>
        <taxon>Bacillati</taxon>
        <taxon>Cyanobacteriota</taxon>
        <taxon>Cyanophyceae</taxon>
        <taxon>Spirulinales</taxon>
        <taxon>Spirulinaceae</taxon>
        <taxon>Spirulina</taxon>
    </lineage>
</organism>
<evidence type="ECO:0000256" key="3">
    <source>
        <dbReference type="ARBA" id="ARBA00005708"/>
    </source>
</evidence>
<keyword evidence="9" id="KW-1185">Reference proteome</keyword>
<comment type="caution">
    <text evidence="8">The sequence shown here is derived from an EMBL/GenBank/DDBJ whole genome shotgun (WGS) entry which is preliminary data.</text>
</comment>
<dbReference type="InterPro" id="IPR006156">
    <property type="entry name" value="Dihydroneopterin_aldolase"/>
</dbReference>
<name>A0ABT3LC64_9CYAN</name>
<dbReference type="Proteomes" id="UP001526426">
    <property type="component" value="Unassembled WGS sequence"/>
</dbReference>
<evidence type="ECO:0000256" key="2">
    <source>
        <dbReference type="ARBA" id="ARBA00005013"/>
    </source>
</evidence>
<reference evidence="8 9" key="1">
    <citation type="submission" date="2021-08" db="EMBL/GenBank/DDBJ databases">
        <title>Draft genome sequence of Spirulina subsalsa with high tolerance to salinity and hype-accumulation of phycocyanin.</title>
        <authorList>
            <person name="Pei H."/>
            <person name="Jiang L."/>
        </authorList>
    </citation>
    <scope>NUCLEOTIDE SEQUENCE [LARGE SCALE GENOMIC DNA]</scope>
    <source>
        <strain evidence="8 9">FACHB-351</strain>
    </source>
</reference>
<dbReference type="InterPro" id="IPR006157">
    <property type="entry name" value="FolB_dom"/>
</dbReference>
<keyword evidence="4 6" id="KW-0289">Folate biosynthesis</keyword>
<dbReference type="NCBIfam" id="TIGR00525">
    <property type="entry name" value="folB"/>
    <property type="match status" value="1"/>
</dbReference>
<accession>A0ABT3LC64</accession>
<feature type="domain" description="Dihydroneopterin aldolase/epimerase" evidence="7">
    <location>
        <begin position="4"/>
        <end position="116"/>
    </location>
</feature>
<evidence type="ECO:0000256" key="6">
    <source>
        <dbReference type="RuleBase" id="RU362079"/>
    </source>
</evidence>
<comment type="catalytic activity">
    <reaction evidence="1 6">
        <text>7,8-dihydroneopterin = 6-hydroxymethyl-7,8-dihydropterin + glycolaldehyde</text>
        <dbReference type="Rhea" id="RHEA:10540"/>
        <dbReference type="ChEBI" id="CHEBI:17001"/>
        <dbReference type="ChEBI" id="CHEBI:17071"/>
        <dbReference type="ChEBI" id="CHEBI:44841"/>
        <dbReference type="EC" id="4.1.2.25"/>
    </reaction>
</comment>
<dbReference type="CDD" id="cd00534">
    <property type="entry name" value="DHNA_DHNTPE"/>
    <property type="match status" value="1"/>
</dbReference>
<dbReference type="EMBL" id="JAIHOM010000162">
    <property type="protein sequence ID" value="MCW6038694.1"/>
    <property type="molecule type" value="Genomic_DNA"/>
</dbReference>
<evidence type="ECO:0000256" key="4">
    <source>
        <dbReference type="ARBA" id="ARBA00022909"/>
    </source>
</evidence>
<protein>
    <recommendedName>
        <fullName evidence="6">7,8-dihydroneopterin aldolase</fullName>
        <ecNumber evidence="6">4.1.2.25</ecNumber>
    </recommendedName>
</protein>
<dbReference type="PANTHER" id="PTHR42844">
    <property type="entry name" value="DIHYDRONEOPTERIN ALDOLASE 1-RELATED"/>
    <property type="match status" value="1"/>
</dbReference>
<comment type="similarity">
    <text evidence="3 6">Belongs to the DHNA family.</text>
</comment>
<dbReference type="PANTHER" id="PTHR42844:SF1">
    <property type="entry name" value="DIHYDRONEOPTERIN ALDOLASE 1-RELATED"/>
    <property type="match status" value="1"/>
</dbReference>
<dbReference type="Gene3D" id="3.30.1130.10">
    <property type="match status" value="1"/>
</dbReference>
<dbReference type="Pfam" id="PF02152">
    <property type="entry name" value="FolB"/>
    <property type="match status" value="1"/>
</dbReference>
<evidence type="ECO:0000313" key="9">
    <source>
        <dbReference type="Proteomes" id="UP001526426"/>
    </source>
</evidence>
<gene>
    <name evidence="8" type="primary">folB</name>
    <name evidence="8" type="ORF">K4A83_20815</name>
</gene>
<keyword evidence="5 6" id="KW-0456">Lyase</keyword>
<dbReference type="EC" id="4.1.2.25" evidence="6"/>